<name>A0ABM7PT80_SINCY</name>
<reference evidence="5 6" key="1">
    <citation type="journal article" date="2021" name="J. Biosci. Bioeng.">
        <title>Identification and characterization of a chc gene cluster responsible for the aromatization pathway of cyclohexanecarboxylate degradation in Sinomonas cyclohexanicum ATCC 51369.</title>
        <authorList>
            <person name="Yamamoto T."/>
            <person name="Hasegawa Y."/>
            <person name="Lau P.C.K."/>
            <person name="Iwaki H."/>
        </authorList>
    </citation>
    <scope>NUCLEOTIDE SEQUENCE [LARGE SCALE GENOMIC DNA]</scope>
    <source>
        <strain evidence="5 6">ATCC 51369</strain>
    </source>
</reference>
<dbReference type="PRINTS" id="PR00038">
    <property type="entry name" value="HTHLUXR"/>
</dbReference>
<dbReference type="EMBL" id="AP024525">
    <property type="protein sequence ID" value="BCT75455.1"/>
    <property type="molecule type" value="Genomic_DNA"/>
</dbReference>
<keyword evidence="3" id="KW-0804">Transcription</keyword>
<dbReference type="SUPFAM" id="SSF48452">
    <property type="entry name" value="TPR-like"/>
    <property type="match status" value="1"/>
</dbReference>
<dbReference type="SUPFAM" id="SSF46894">
    <property type="entry name" value="C-terminal effector domain of the bipartite response regulators"/>
    <property type="match status" value="1"/>
</dbReference>
<organism evidence="5 6">
    <name type="scientific">Sinomonas cyclohexanicum</name>
    <name type="common">Corynebacterium cyclohexanicum</name>
    <dbReference type="NCBI Taxonomy" id="322009"/>
    <lineage>
        <taxon>Bacteria</taxon>
        <taxon>Bacillati</taxon>
        <taxon>Actinomycetota</taxon>
        <taxon>Actinomycetes</taxon>
        <taxon>Micrococcales</taxon>
        <taxon>Micrococcaceae</taxon>
        <taxon>Sinomonas</taxon>
    </lineage>
</organism>
<dbReference type="InterPro" id="IPR041664">
    <property type="entry name" value="AAA_16"/>
</dbReference>
<dbReference type="PANTHER" id="PTHR44688:SF16">
    <property type="entry name" value="DNA-BINDING TRANSCRIPTIONAL ACTIVATOR DEVR_DOSR"/>
    <property type="match status" value="1"/>
</dbReference>
<dbReference type="Proteomes" id="UP001319861">
    <property type="component" value="Chromosome"/>
</dbReference>
<protein>
    <submittedName>
        <fullName evidence="5">Transcriptional regulator</fullName>
    </submittedName>
</protein>
<dbReference type="Pfam" id="PF13191">
    <property type="entry name" value="AAA_16"/>
    <property type="match status" value="1"/>
</dbReference>
<evidence type="ECO:0000256" key="1">
    <source>
        <dbReference type="ARBA" id="ARBA00023015"/>
    </source>
</evidence>
<evidence type="ECO:0000313" key="6">
    <source>
        <dbReference type="Proteomes" id="UP001319861"/>
    </source>
</evidence>
<dbReference type="InterPro" id="IPR036388">
    <property type="entry name" value="WH-like_DNA-bd_sf"/>
</dbReference>
<gene>
    <name evidence="5" type="ORF">SCMU_12970</name>
</gene>
<dbReference type="SUPFAM" id="SSF52540">
    <property type="entry name" value="P-loop containing nucleoside triphosphate hydrolases"/>
    <property type="match status" value="1"/>
</dbReference>
<dbReference type="InterPro" id="IPR027417">
    <property type="entry name" value="P-loop_NTPase"/>
</dbReference>
<dbReference type="InterPro" id="IPR011990">
    <property type="entry name" value="TPR-like_helical_dom_sf"/>
</dbReference>
<dbReference type="Pfam" id="PF00196">
    <property type="entry name" value="GerE"/>
    <property type="match status" value="1"/>
</dbReference>
<feature type="domain" description="HTH luxR-type" evidence="4">
    <location>
        <begin position="801"/>
        <end position="866"/>
    </location>
</feature>
<keyword evidence="1" id="KW-0805">Transcription regulation</keyword>
<proteinExistence type="predicted"/>
<dbReference type="InterPro" id="IPR016032">
    <property type="entry name" value="Sig_transdc_resp-reg_C-effctor"/>
</dbReference>
<evidence type="ECO:0000256" key="2">
    <source>
        <dbReference type="ARBA" id="ARBA00023125"/>
    </source>
</evidence>
<keyword evidence="2" id="KW-0238">DNA-binding</keyword>
<accession>A0ABM7PT80</accession>
<keyword evidence="6" id="KW-1185">Reference proteome</keyword>
<dbReference type="PROSITE" id="PS50043">
    <property type="entry name" value="HTH_LUXR_2"/>
    <property type="match status" value="1"/>
</dbReference>
<dbReference type="PANTHER" id="PTHR44688">
    <property type="entry name" value="DNA-BINDING TRANSCRIPTIONAL ACTIVATOR DEVR_DOSR"/>
    <property type="match status" value="1"/>
</dbReference>
<evidence type="ECO:0000259" key="4">
    <source>
        <dbReference type="PROSITE" id="PS50043"/>
    </source>
</evidence>
<evidence type="ECO:0000313" key="5">
    <source>
        <dbReference type="EMBL" id="BCT75455.1"/>
    </source>
</evidence>
<evidence type="ECO:0000256" key="3">
    <source>
        <dbReference type="ARBA" id="ARBA00023163"/>
    </source>
</evidence>
<dbReference type="CDD" id="cd06170">
    <property type="entry name" value="LuxR_C_like"/>
    <property type="match status" value="1"/>
</dbReference>
<dbReference type="Gene3D" id="1.10.10.10">
    <property type="entry name" value="Winged helix-like DNA-binding domain superfamily/Winged helix DNA-binding domain"/>
    <property type="match status" value="1"/>
</dbReference>
<sequence length="876" mass="93019">MQLIGRPGTAAVLVLGEMGVGKSALLDGACRLLEAAMEPLRLHGSPALAKVPYGVLAPFLGGLPADEAGSRVQVLRAFWRAVETLRRNRKSDLLLVIDDAHELDPASSEVVAELVSARWTKALVAAPSGAALPRPLMELWLDGGVERVDLGPLSVDQVREFIEHAVGGPVLPSVPQLFWQESEGNPLVLGRLVEEARRTGALAQRGRTWLITGELPERGVGLLGLARAQLARLSAAEQDALSLIVVAEPAPFELVERECGAEAIRRLVATRLVRPPEGPDGVIRLRHPVYGDALLNLIPYTTSLGLRQHATAYVARQAASAQGLLRATTWALECGFPMEDSTLLAAARLAHRLYENGLAVRAAGAVQDPALRGAAEEVLGQVAYGRGQYGEAAGLLRPRAGRDGSVRPGLSGALVWVASRMALGHPPRTIRDDIERLPEGEVRDVLALVVDFLADDSERVVSGLASWQAARAGGPVVAGGSLREDQGQREALAAEVVVRSVESEHLVAAGAPLRARSVLHGVLARAVTEDALEPYVQAFAGVRLLVADLAAGEWDAAEEDMRRFLTATNLGLVSDGAAVETARGVAFLRRGRFREALATLAPAVDALRERDPQRVLPLAAAGAAYAGARLGQHEAARDFLPDALHPADTGAMIVAPLADLFAAAAREALGTAPHGTASLESVLAGVSGRGRLDLELQGELLWLEAGHRDRLGRLAEVAGRVEGEWAASARLAASSLADGDPALLLEAGEALVRTGAVRYARECFAEASRALDRGLRRADARAAWARAKECTAELGDEEARRQPDARRLTRREREVVAFAVAGLSDKEIASRLTVSVRTVEGHLYRAYSKLDVTSREQLTAAMGGRRGTENASALEN</sequence>
<dbReference type="InterPro" id="IPR000792">
    <property type="entry name" value="Tscrpt_reg_LuxR_C"/>
</dbReference>
<dbReference type="SMART" id="SM00421">
    <property type="entry name" value="HTH_LUXR"/>
    <property type="match status" value="1"/>
</dbReference>